<accession>A0AAE3LMG0</accession>
<gene>
    <name evidence="2" type="ORF">OEV98_08210</name>
</gene>
<dbReference type="Proteomes" id="UP001209318">
    <property type="component" value="Unassembled WGS sequence"/>
</dbReference>
<keyword evidence="3" id="KW-1185">Reference proteome</keyword>
<dbReference type="RefSeq" id="WP_263072779.1">
    <property type="nucleotide sequence ID" value="NZ_JAOUSF010000003.1"/>
</dbReference>
<dbReference type="Pfam" id="PF09860">
    <property type="entry name" value="DUF2087"/>
    <property type="match status" value="1"/>
</dbReference>
<organism evidence="2 3">
    <name type="scientific">Perspicuibacillus lycopersici</name>
    <dbReference type="NCBI Taxonomy" id="1325689"/>
    <lineage>
        <taxon>Bacteria</taxon>
        <taxon>Bacillati</taxon>
        <taxon>Bacillota</taxon>
        <taxon>Bacilli</taxon>
        <taxon>Bacillales</taxon>
        <taxon>Bacillaceae</taxon>
        <taxon>Perspicuibacillus</taxon>
    </lineage>
</organism>
<reference evidence="2" key="1">
    <citation type="submission" date="2022-10" db="EMBL/GenBank/DDBJ databases">
        <title>Description of Fervidibacillus gen. nov. in the family Fervidibacillaceae fam. nov. with two species, Fervidibacillus albus sp. nov., and Fervidibacillus halotolerans sp. nov., isolated from tidal flat sediments.</title>
        <authorList>
            <person name="Kwon K.K."/>
            <person name="Yang S.-H."/>
        </authorList>
    </citation>
    <scope>NUCLEOTIDE SEQUENCE</scope>
    <source>
        <strain evidence="2">JCM 19140</strain>
    </source>
</reference>
<evidence type="ECO:0000313" key="2">
    <source>
        <dbReference type="EMBL" id="MCU9613540.1"/>
    </source>
</evidence>
<protein>
    <submittedName>
        <fullName evidence="2">DUF2087 domain-containing protein</fullName>
    </submittedName>
</protein>
<dbReference type="EMBL" id="JAOUSF010000003">
    <property type="protein sequence ID" value="MCU9613540.1"/>
    <property type="molecule type" value="Genomic_DNA"/>
</dbReference>
<name>A0AAE3LMG0_9BACI</name>
<evidence type="ECO:0000313" key="3">
    <source>
        <dbReference type="Proteomes" id="UP001209318"/>
    </source>
</evidence>
<proteinExistence type="predicted"/>
<dbReference type="AlphaFoldDB" id="A0AAE3LMG0"/>
<comment type="caution">
    <text evidence="2">The sequence shown here is derived from an EMBL/GenBank/DDBJ whole genome shotgun (WGS) entry which is preliminary data.</text>
</comment>
<evidence type="ECO:0000259" key="1">
    <source>
        <dbReference type="Pfam" id="PF09860"/>
    </source>
</evidence>
<dbReference type="InterPro" id="IPR018656">
    <property type="entry name" value="DUF2087"/>
</dbReference>
<feature type="domain" description="DUF2087" evidence="1">
    <location>
        <begin position="186"/>
        <end position="253"/>
    </location>
</feature>
<sequence>MMDKDEQFWNASVEELAKGYIYEEEKSRFVCLMCQESFLTGVIYPFQHLLLEAKRAIEAHIELVHHSMFDYLVNLDKKYTGLSDLQKELVISFREGLSDKDIVSKMDGGSTSTIRNHRFKLKEKEKQAKVFLALMSLLKDEKEIGMNEFIQIHKGAKMVDDRYAITKEEKEKVLATYFKNGLDGGLHTFPSKEKRKIIILQHILQSFEPNRIYTEREVNEILKKFYQDFVTIRRALIEYGFMERSNDGSGYWLKG</sequence>